<comment type="caution">
    <text evidence="7">The sequence shown here is derived from an EMBL/GenBank/DDBJ whole genome shotgun (WGS) entry which is preliminary data.</text>
</comment>
<evidence type="ECO:0000256" key="2">
    <source>
        <dbReference type="ARBA" id="ARBA00022692"/>
    </source>
</evidence>
<feature type="compositionally biased region" description="Basic and acidic residues" evidence="5">
    <location>
        <begin position="307"/>
        <end position="330"/>
    </location>
</feature>
<accession>A0A2P5HP99</accession>
<protein>
    <recommendedName>
        <fullName evidence="9">RTA1 like protein</fullName>
    </recommendedName>
</protein>
<dbReference type="GO" id="GO:0000324">
    <property type="term" value="C:fungal-type vacuole"/>
    <property type="evidence" value="ECO:0007669"/>
    <property type="project" value="TreeGrafter"/>
</dbReference>
<evidence type="ECO:0000256" key="4">
    <source>
        <dbReference type="ARBA" id="ARBA00023136"/>
    </source>
</evidence>
<dbReference type="InterPro" id="IPR007568">
    <property type="entry name" value="RTA1"/>
</dbReference>
<dbReference type="GO" id="GO:0005886">
    <property type="term" value="C:plasma membrane"/>
    <property type="evidence" value="ECO:0007669"/>
    <property type="project" value="TreeGrafter"/>
</dbReference>
<dbReference type="PANTHER" id="PTHR31465:SF9">
    <property type="entry name" value="SPHINGOID LONG-CHAIN BASE TRANSPORTER RSB1"/>
    <property type="match status" value="1"/>
</dbReference>
<evidence type="ECO:0000256" key="3">
    <source>
        <dbReference type="ARBA" id="ARBA00022989"/>
    </source>
</evidence>
<evidence type="ECO:0000313" key="7">
    <source>
        <dbReference type="EMBL" id="POS72068.1"/>
    </source>
</evidence>
<feature type="transmembrane region" description="Helical" evidence="6">
    <location>
        <begin position="229"/>
        <end position="249"/>
    </location>
</feature>
<dbReference type="Pfam" id="PF04479">
    <property type="entry name" value="RTA1"/>
    <property type="match status" value="1"/>
</dbReference>
<keyword evidence="2 6" id="KW-0812">Transmembrane</keyword>
<feature type="transmembrane region" description="Helical" evidence="6">
    <location>
        <begin position="106"/>
        <end position="128"/>
    </location>
</feature>
<feature type="transmembrane region" description="Helical" evidence="6">
    <location>
        <begin position="140"/>
        <end position="163"/>
    </location>
</feature>
<proteinExistence type="predicted"/>
<gene>
    <name evidence="7" type="ORF">DHEL01_v209539</name>
</gene>
<dbReference type="OrthoDB" id="4521223at2759"/>
<keyword evidence="8" id="KW-1185">Reference proteome</keyword>
<organism evidence="7 8">
    <name type="scientific">Diaporthe helianthi</name>
    <dbReference type="NCBI Taxonomy" id="158607"/>
    <lineage>
        <taxon>Eukaryota</taxon>
        <taxon>Fungi</taxon>
        <taxon>Dikarya</taxon>
        <taxon>Ascomycota</taxon>
        <taxon>Pezizomycotina</taxon>
        <taxon>Sordariomycetes</taxon>
        <taxon>Sordariomycetidae</taxon>
        <taxon>Diaporthales</taxon>
        <taxon>Diaporthaceae</taxon>
        <taxon>Diaporthe</taxon>
    </lineage>
</organism>
<sequence>MECPSTVCDIAKYPRYCAYSPFGPDADCTLDVCCPEYSVYAYIPRLIPNVIFVTAFGAVLAAHIIAGLQMKQWWFLGCMVVGCLDEMLGYVGRIMMSQNPWDFKAFMIQVVCVTTAPVFFCAAIYVLLAKTTSTFGQSFLRFNPVFYWAFILFDIVSLALQAVGGALSSVTAGKNHSGVKLALAGLAIQVITLVIFCGLYADYLWRYLKSEQFRQRAIRRPSFGRRLKRFYAFESLAVVAILVRCVFRLHELKDGYTPANQVLQKERLFIGLEGVPVILAAFFLYVGHPGLIFSGRNARRSPTSSLAKEHELERRSTLEHREQATKETAK</sequence>
<dbReference type="PANTHER" id="PTHR31465">
    <property type="entry name" value="PROTEIN RTA1-RELATED"/>
    <property type="match status" value="1"/>
</dbReference>
<name>A0A2P5HP99_DIAHE</name>
<evidence type="ECO:0000256" key="5">
    <source>
        <dbReference type="SAM" id="MobiDB-lite"/>
    </source>
</evidence>
<dbReference type="EMBL" id="MAVT02001093">
    <property type="protein sequence ID" value="POS72068.1"/>
    <property type="molecule type" value="Genomic_DNA"/>
</dbReference>
<evidence type="ECO:0000313" key="8">
    <source>
        <dbReference type="Proteomes" id="UP000094444"/>
    </source>
</evidence>
<evidence type="ECO:0000256" key="1">
    <source>
        <dbReference type="ARBA" id="ARBA00004141"/>
    </source>
</evidence>
<keyword evidence="3 6" id="KW-1133">Transmembrane helix</keyword>
<feature type="transmembrane region" description="Helical" evidence="6">
    <location>
        <begin position="183"/>
        <end position="208"/>
    </location>
</feature>
<evidence type="ECO:0008006" key="9">
    <source>
        <dbReference type="Google" id="ProtNLM"/>
    </source>
</evidence>
<dbReference type="Proteomes" id="UP000094444">
    <property type="component" value="Unassembled WGS sequence"/>
</dbReference>
<dbReference type="InParanoid" id="A0A2P5HP99"/>
<keyword evidence="4 6" id="KW-0472">Membrane</keyword>
<evidence type="ECO:0000256" key="6">
    <source>
        <dbReference type="SAM" id="Phobius"/>
    </source>
</evidence>
<dbReference type="STRING" id="158607.A0A2P5HP99"/>
<feature type="transmembrane region" description="Helical" evidence="6">
    <location>
        <begin position="269"/>
        <end position="293"/>
    </location>
</feature>
<dbReference type="AlphaFoldDB" id="A0A2P5HP99"/>
<feature type="region of interest" description="Disordered" evidence="5">
    <location>
        <begin position="303"/>
        <end position="330"/>
    </location>
</feature>
<comment type="subcellular location">
    <subcellularLocation>
        <location evidence="1">Membrane</location>
        <topology evidence="1">Multi-pass membrane protein</topology>
    </subcellularLocation>
</comment>
<feature type="transmembrane region" description="Helical" evidence="6">
    <location>
        <begin position="46"/>
        <end position="66"/>
    </location>
</feature>
<reference evidence="7" key="1">
    <citation type="submission" date="2017-09" db="EMBL/GenBank/DDBJ databases">
        <title>Polyketide synthases of a Diaporthe helianthi virulent isolate.</title>
        <authorList>
            <person name="Baroncelli R."/>
        </authorList>
    </citation>
    <scope>NUCLEOTIDE SEQUENCE [LARGE SCALE GENOMIC DNA]</scope>
    <source>
        <strain evidence="7">7/96</strain>
    </source>
</reference>
<feature type="transmembrane region" description="Helical" evidence="6">
    <location>
        <begin position="73"/>
        <end position="94"/>
    </location>
</feature>
<dbReference type="FunCoup" id="A0A2P5HP99">
    <property type="interactions" value="28"/>
</dbReference>